<dbReference type="Gene3D" id="3.10.450.50">
    <property type="match status" value="1"/>
</dbReference>
<gene>
    <name evidence="1" type="ORF">J8H85_08800</name>
</gene>
<accession>A0ABS4BV53</accession>
<name>A0ABS4BV53_9FLAO</name>
<dbReference type="SUPFAM" id="SSF54427">
    <property type="entry name" value="NTF2-like"/>
    <property type="match status" value="1"/>
</dbReference>
<protein>
    <submittedName>
        <fullName evidence="1">Nuclear transport factor 2 family protein</fullName>
    </submittedName>
</protein>
<sequence length="166" mass="19015">MKKLLLLGLAIILFTNCNQQEKRYTQQSPEIEIVKKAIENYNNKKYDITLYADTSKTLFNSSKALMSPSETIAYHKTNDAIYSSRGFTNEDPEYEMVVTDDGETWVNCWLNWKGTLAANNKEFDIPIHLTYRFIDGKIVREVGFWDASAIALELQAIEAEKTASEN</sequence>
<comment type="caution">
    <text evidence="1">The sequence shown here is derived from an EMBL/GenBank/DDBJ whole genome shotgun (WGS) entry which is preliminary data.</text>
</comment>
<dbReference type="RefSeq" id="WP_209654670.1">
    <property type="nucleotide sequence ID" value="NZ_JAGJCB010000006.1"/>
</dbReference>
<dbReference type="Proteomes" id="UP000670776">
    <property type="component" value="Unassembled WGS sequence"/>
</dbReference>
<keyword evidence="2" id="KW-1185">Reference proteome</keyword>
<organism evidence="1 2">
    <name type="scientific">Mariniflexile gromovii</name>
    <dbReference type="NCBI Taxonomy" id="362523"/>
    <lineage>
        <taxon>Bacteria</taxon>
        <taxon>Pseudomonadati</taxon>
        <taxon>Bacteroidota</taxon>
        <taxon>Flavobacteriia</taxon>
        <taxon>Flavobacteriales</taxon>
        <taxon>Flavobacteriaceae</taxon>
        <taxon>Mariniflexile</taxon>
    </lineage>
</organism>
<evidence type="ECO:0000313" key="1">
    <source>
        <dbReference type="EMBL" id="MBP0903927.1"/>
    </source>
</evidence>
<evidence type="ECO:0000313" key="2">
    <source>
        <dbReference type="Proteomes" id="UP000670776"/>
    </source>
</evidence>
<reference evidence="1 2" key="1">
    <citation type="submission" date="2021-04" db="EMBL/GenBank/DDBJ databases">
        <title>Mariniflexile gromovii gen. nov., sp. nov., a gliding bacterium isolated from the sea urchin Strongylocentrotus intermedius.</title>
        <authorList>
            <person name="Ko S."/>
            <person name="Le V."/>
            <person name="Ahn C.-Y."/>
            <person name="Oh H.-M."/>
        </authorList>
    </citation>
    <scope>NUCLEOTIDE SEQUENCE [LARGE SCALE GENOMIC DNA]</scope>
    <source>
        <strain evidence="1 2">KCTC 12570</strain>
    </source>
</reference>
<dbReference type="InterPro" id="IPR032710">
    <property type="entry name" value="NTF2-like_dom_sf"/>
</dbReference>
<proteinExistence type="predicted"/>
<dbReference type="EMBL" id="JAGJCB010000006">
    <property type="protein sequence ID" value="MBP0903927.1"/>
    <property type="molecule type" value="Genomic_DNA"/>
</dbReference>